<name>A0AAD7HZ94_9AGAR</name>
<reference evidence="1" key="1">
    <citation type="submission" date="2023-03" db="EMBL/GenBank/DDBJ databases">
        <title>Massive genome expansion in bonnet fungi (Mycena s.s.) driven by repeated elements and novel gene families across ecological guilds.</title>
        <authorList>
            <consortium name="Lawrence Berkeley National Laboratory"/>
            <person name="Harder C.B."/>
            <person name="Miyauchi S."/>
            <person name="Viragh M."/>
            <person name="Kuo A."/>
            <person name="Thoen E."/>
            <person name="Andreopoulos B."/>
            <person name="Lu D."/>
            <person name="Skrede I."/>
            <person name="Drula E."/>
            <person name="Henrissat B."/>
            <person name="Morin E."/>
            <person name="Kohler A."/>
            <person name="Barry K."/>
            <person name="LaButti K."/>
            <person name="Morin E."/>
            <person name="Salamov A."/>
            <person name="Lipzen A."/>
            <person name="Mereny Z."/>
            <person name="Hegedus B."/>
            <person name="Baldrian P."/>
            <person name="Stursova M."/>
            <person name="Weitz H."/>
            <person name="Taylor A."/>
            <person name="Grigoriev I.V."/>
            <person name="Nagy L.G."/>
            <person name="Martin F."/>
            <person name="Kauserud H."/>
        </authorList>
    </citation>
    <scope>NUCLEOTIDE SEQUENCE</scope>
    <source>
        <strain evidence="1">CBHHK188m</strain>
    </source>
</reference>
<sequence>MSSSSSFVTFTGNAMLENPRSASPQVVFFGMVVYVGSPSLRNITGSVKEEGNKATYPEIGMYGVTATICGKDGARNRGLPRRKGQPVPLRWDNKRSSLPAMSIPYSVLTYIQFYLLEELPENNRWNINPAQLSTIHVCCFVTKDDQKAAAFQGEPEQYTIAFAEAKCKAEEAGFMGYLTGVSGALEGAEMVDRFRIEVETISFMGNYMKKQAKLVKKIPAPTRIELARTSRVENVIARAPWKFKLSSL</sequence>
<dbReference type="AlphaFoldDB" id="A0AAD7HZ94"/>
<gene>
    <name evidence="1" type="ORF">DFH07DRAFT_781196</name>
</gene>
<proteinExistence type="predicted"/>
<evidence type="ECO:0000313" key="1">
    <source>
        <dbReference type="EMBL" id="KAJ7731700.1"/>
    </source>
</evidence>
<organism evidence="1 2">
    <name type="scientific">Mycena maculata</name>
    <dbReference type="NCBI Taxonomy" id="230809"/>
    <lineage>
        <taxon>Eukaryota</taxon>
        <taxon>Fungi</taxon>
        <taxon>Dikarya</taxon>
        <taxon>Basidiomycota</taxon>
        <taxon>Agaricomycotina</taxon>
        <taxon>Agaricomycetes</taxon>
        <taxon>Agaricomycetidae</taxon>
        <taxon>Agaricales</taxon>
        <taxon>Marasmiineae</taxon>
        <taxon>Mycenaceae</taxon>
        <taxon>Mycena</taxon>
    </lineage>
</organism>
<evidence type="ECO:0000313" key="2">
    <source>
        <dbReference type="Proteomes" id="UP001215280"/>
    </source>
</evidence>
<protein>
    <submittedName>
        <fullName evidence="1">Uncharacterized protein</fullName>
    </submittedName>
</protein>
<accession>A0AAD7HZ94</accession>
<dbReference type="Proteomes" id="UP001215280">
    <property type="component" value="Unassembled WGS sequence"/>
</dbReference>
<dbReference type="EMBL" id="JARJLG010000181">
    <property type="protein sequence ID" value="KAJ7731700.1"/>
    <property type="molecule type" value="Genomic_DNA"/>
</dbReference>
<comment type="caution">
    <text evidence="1">The sequence shown here is derived from an EMBL/GenBank/DDBJ whole genome shotgun (WGS) entry which is preliminary data.</text>
</comment>
<keyword evidence="2" id="KW-1185">Reference proteome</keyword>